<keyword evidence="7" id="KW-0963">Cytoplasm</keyword>
<comment type="catalytic activity">
    <reaction evidence="1">
        <text>AMP + diphosphate = 5-phospho-alpha-D-ribose 1-diphosphate + adenine</text>
        <dbReference type="Rhea" id="RHEA:16609"/>
        <dbReference type="ChEBI" id="CHEBI:16708"/>
        <dbReference type="ChEBI" id="CHEBI:33019"/>
        <dbReference type="ChEBI" id="CHEBI:58017"/>
        <dbReference type="ChEBI" id="CHEBI:456215"/>
        <dbReference type="EC" id="2.4.2.7"/>
    </reaction>
</comment>
<dbReference type="Gene3D" id="3.40.50.2020">
    <property type="match status" value="1"/>
</dbReference>
<dbReference type="Pfam" id="PF00156">
    <property type="entry name" value="Pribosyltran"/>
    <property type="match status" value="1"/>
</dbReference>
<comment type="similarity">
    <text evidence="5">Belongs to the purine/pyrimidine phosphoribosyltransferase family.</text>
</comment>
<dbReference type="NCBIfam" id="NF002636">
    <property type="entry name" value="PRK02304.1-5"/>
    <property type="match status" value="1"/>
</dbReference>
<keyword evidence="10" id="KW-0660">Purine salvage</keyword>
<comment type="subcellular location">
    <subcellularLocation>
        <location evidence="3">Cytoplasm</location>
    </subcellularLocation>
</comment>
<dbReference type="GO" id="GO:0003999">
    <property type="term" value="F:adenine phosphoribosyltransferase activity"/>
    <property type="evidence" value="ECO:0007669"/>
    <property type="project" value="UniProtKB-EC"/>
</dbReference>
<evidence type="ECO:0000313" key="12">
    <source>
        <dbReference type="EMBL" id="CAB4579637.1"/>
    </source>
</evidence>
<dbReference type="AlphaFoldDB" id="A0A6J6EUI6"/>
<dbReference type="InterPro" id="IPR005764">
    <property type="entry name" value="Ade_phspho_trans"/>
</dbReference>
<dbReference type="NCBIfam" id="TIGR01090">
    <property type="entry name" value="apt"/>
    <property type="match status" value="1"/>
</dbReference>
<evidence type="ECO:0000256" key="10">
    <source>
        <dbReference type="ARBA" id="ARBA00022726"/>
    </source>
</evidence>
<dbReference type="GO" id="GO:0005737">
    <property type="term" value="C:cytoplasm"/>
    <property type="evidence" value="ECO:0007669"/>
    <property type="project" value="UniProtKB-SubCell"/>
</dbReference>
<gene>
    <name evidence="12" type="ORF">UFOPK1740_00819</name>
</gene>
<dbReference type="GO" id="GO:0044209">
    <property type="term" value="P:AMP salvage"/>
    <property type="evidence" value="ECO:0007669"/>
    <property type="project" value="UniProtKB-UniPathway"/>
</dbReference>
<dbReference type="GO" id="GO:0006166">
    <property type="term" value="P:purine ribonucleoside salvage"/>
    <property type="evidence" value="ECO:0007669"/>
    <property type="project" value="UniProtKB-KW"/>
</dbReference>
<keyword evidence="8" id="KW-0328">Glycosyltransferase</keyword>
<comment type="function">
    <text evidence="2">Catalyzes a salvage reaction resulting in the formation of AMP, that is energically less costly than de novo synthesis.</text>
</comment>
<evidence type="ECO:0000256" key="8">
    <source>
        <dbReference type="ARBA" id="ARBA00022676"/>
    </source>
</evidence>
<reference evidence="12" key="1">
    <citation type="submission" date="2020-05" db="EMBL/GenBank/DDBJ databases">
        <authorList>
            <person name="Chiriac C."/>
            <person name="Salcher M."/>
            <person name="Ghai R."/>
            <person name="Kavagutti S V."/>
        </authorList>
    </citation>
    <scope>NUCLEOTIDE SEQUENCE</scope>
</reference>
<accession>A0A6J6EUI6</accession>
<evidence type="ECO:0000256" key="4">
    <source>
        <dbReference type="ARBA" id="ARBA00004659"/>
    </source>
</evidence>
<evidence type="ECO:0000256" key="6">
    <source>
        <dbReference type="ARBA" id="ARBA00011893"/>
    </source>
</evidence>
<proteinExistence type="inferred from homology"/>
<evidence type="ECO:0000256" key="2">
    <source>
        <dbReference type="ARBA" id="ARBA00003968"/>
    </source>
</evidence>
<dbReference type="EC" id="2.4.2.7" evidence="6"/>
<dbReference type="InterPro" id="IPR050054">
    <property type="entry name" value="UPRTase/APRTase"/>
</dbReference>
<dbReference type="CDD" id="cd06223">
    <property type="entry name" value="PRTases_typeI"/>
    <property type="match status" value="1"/>
</dbReference>
<dbReference type="InterPro" id="IPR029057">
    <property type="entry name" value="PRTase-like"/>
</dbReference>
<evidence type="ECO:0000256" key="3">
    <source>
        <dbReference type="ARBA" id="ARBA00004496"/>
    </source>
</evidence>
<evidence type="ECO:0000256" key="5">
    <source>
        <dbReference type="ARBA" id="ARBA00008391"/>
    </source>
</evidence>
<sequence length="175" mass="18754">MSKIEHLEYALSKIADVADFPKPGILFKDITPLLQDKKAFSDAVDDLASHLNGANKVAGIESRGFIFAAAIAAKHNLGLVLLRKPGKLPRPTHVVQYQLEYGFDSLEMHQDALDKNDAVLLVDDVLATGGTLLAGTELITKTGAKLANCAVFIEISALNGRNRLGSIPVHSSIIV</sequence>
<evidence type="ECO:0000256" key="9">
    <source>
        <dbReference type="ARBA" id="ARBA00022679"/>
    </source>
</evidence>
<feature type="domain" description="Phosphoribosyltransferase" evidence="11">
    <location>
        <begin position="34"/>
        <end position="154"/>
    </location>
</feature>
<dbReference type="NCBIfam" id="NF002634">
    <property type="entry name" value="PRK02304.1-3"/>
    <property type="match status" value="1"/>
</dbReference>
<dbReference type="GO" id="GO:0002055">
    <property type="term" value="F:adenine binding"/>
    <property type="evidence" value="ECO:0007669"/>
    <property type="project" value="TreeGrafter"/>
</dbReference>
<keyword evidence="9" id="KW-0808">Transferase</keyword>
<dbReference type="HAMAP" id="MF_00004">
    <property type="entry name" value="Aden_phosphoribosyltr"/>
    <property type="match status" value="1"/>
</dbReference>
<name>A0A6J6EUI6_9ZZZZ</name>
<evidence type="ECO:0000259" key="11">
    <source>
        <dbReference type="Pfam" id="PF00156"/>
    </source>
</evidence>
<comment type="pathway">
    <text evidence="4">Purine metabolism; AMP biosynthesis via salvage pathway; AMP from adenine: step 1/1.</text>
</comment>
<dbReference type="InterPro" id="IPR000836">
    <property type="entry name" value="PRTase_dom"/>
</dbReference>
<dbReference type="PANTHER" id="PTHR32315:SF3">
    <property type="entry name" value="ADENINE PHOSPHORIBOSYLTRANSFERASE"/>
    <property type="match status" value="1"/>
</dbReference>
<dbReference type="PANTHER" id="PTHR32315">
    <property type="entry name" value="ADENINE PHOSPHORIBOSYLTRANSFERASE"/>
    <property type="match status" value="1"/>
</dbReference>
<dbReference type="EMBL" id="CAEZTU010000036">
    <property type="protein sequence ID" value="CAB4579637.1"/>
    <property type="molecule type" value="Genomic_DNA"/>
</dbReference>
<dbReference type="GO" id="GO:0016208">
    <property type="term" value="F:AMP binding"/>
    <property type="evidence" value="ECO:0007669"/>
    <property type="project" value="TreeGrafter"/>
</dbReference>
<evidence type="ECO:0000256" key="1">
    <source>
        <dbReference type="ARBA" id="ARBA00000868"/>
    </source>
</evidence>
<dbReference type="UniPathway" id="UPA00588">
    <property type="reaction ID" value="UER00646"/>
</dbReference>
<protein>
    <recommendedName>
        <fullName evidence="6">adenine phosphoribosyltransferase</fullName>
        <ecNumber evidence="6">2.4.2.7</ecNumber>
    </recommendedName>
</protein>
<dbReference type="FunFam" id="3.40.50.2020:FF:000021">
    <property type="entry name" value="Adenine phosphoribosyltransferase"/>
    <property type="match status" value="1"/>
</dbReference>
<dbReference type="SUPFAM" id="SSF53271">
    <property type="entry name" value="PRTase-like"/>
    <property type="match status" value="1"/>
</dbReference>
<evidence type="ECO:0000256" key="7">
    <source>
        <dbReference type="ARBA" id="ARBA00022490"/>
    </source>
</evidence>
<dbReference type="GO" id="GO:0006168">
    <property type="term" value="P:adenine salvage"/>
    <property type="evidence" value="ECO:0007669"/>
    <property type="project" value="InterPro"/>
</dbReference>
<organism evidence="12">
    <name type="scientific">freshwater metagenome</name>
    <dbReference type="NCBI Taxonomy" id="449393"/>
    <lineage>
        <taxon>unclassified sequences</taxon>
        <taxon>metagenomes</taxon>
        <taxon>ecological metagenomes</taxon>
    </lineage>
</organism>